<evidence type="ECO:0000313" key="1">
    <source>
        <dbReference type="EMBL" id="RHZ89863.1"/>
    </source>
</evidence>
<proteinExistence type="predicted"/>
<dbReference type="Gene3D" id="1.25.40.10">
    <property type="entry name" value="Tetratricopeptide repeat domain"/>
    <property type="match status" value="1"/>
</dbReference>
<dbReference type="Proteomes" id="UP000266861">
    <property type="component" value="Unassembled WGS sequence"/>
</dbReference>
<reference evidence="1 2" key="1">
    <citation type="submission" date="2018-08" db="EMBL/GenBank/DDBJ databases">
        <title>Genome and evolution of the arbuscular mycorrhizal fungus Diversispora epigaea (formerly Glomus versiforme) and its bacterial endosymbionts.</title>
        <authorList>
            <person name="Sun X."/>
            <person name="Fei Z."/>
            <person name="Harrison M."/>
        </authorList>
    </citation>
    <scope>NUCLEOTIDE SEQUENCE [LARGE SCALE GENOMIC DNA]</scope>
    <source>
        <strain evidence="1 2">IT104</strain>
    </source>
</reference>
<keyword evidence="2" id="KW-1185">Reference proteome</keyword>
<sequence>MIGKSISMVEIVVDKIVLDIVMIKVLESQEERPFQWYPKSAEAGYHLGQNNLGSCYNHGIGNTKHEEAKLDKTDSDDSTHKGTLYCDDTNALAAYFTIAL</sequence>
<dbReference type="EMBL" id="PQFF01000007">
    <property type="protein sequence ID" value="RHZ89863.1"/>
    <property type="molecule type" value="Genomic_DNA"/>
</dbReference>
<dbReference type="OrthoDB" id="2384430at2759"/>
<evidence type="ECO:0000313" key="2">
    <source>
        <dbReference type="Proteomes" id="UP000266861"/>
    </source>
</evidence>
<dbReference type="SUPFAM" id="SSF81901">
    <property type="entry name" value="HCP-like"/>
    <property type="match status" value="1"/>
</dbReference>
<gene>
    <name evidence="1" type="ORF">Glove_9g261</name>
</gene>
<accession>A0A397JYB7</accession>
<protein>
    <submittedName>
        <fullName evidence="1">Uncharacterized protein</fullName>
    </submittedName>
</protein>
<dbReference type="AlphaFoldDB" id="A0A397JYB7"/>
<dbReference type="InterPro" id="IPR011990">
    <property type="entry name" value="TPR-like_helical_dom_sf"/>
</dbReference>
<comment type="caution">
    <text evidence="1">The sequence shown here is derived from an EMBL/GenBank/DDBJ whole genome shotgun (WGS) entry which is preliminary data.</text>
</comment>
<organism evidence="1 2">
    <name type="scientific">Diversispora epigaea</name>
    <dbReference type="NCBI Taxonomy" id="1348612"/>
    <lineage>
        <taxon>Eukaryota</taxon>
        <taxon>Fungi</taxon>
        <taxon>Fungi incertae sedis</taxon>
        <taxon>Mucoromycota</taxon>
        <taxon>Glomeromycotina</taxon>
        <taxon>Glomeromycetes</taxon>
        <taxon>Diversisporales</taxon>
        <taxon>Diversisporaceae</taxon>
        <taxon>Diversispora</taxon>
    </lineage>
</organism>
<name>A0A397JYB7_9GLOM</name>